<feature type="compositionally biased region" description="Basic residues" evidence="1">
    <location>
        <begin position="415"/>
        <end position="426"/>
    </location>
</feature>
<feature type="compositionally biased region" description="Low complexity" evidence="1">
    <location>
        <begin position="396"/>
        <end position="408"/>
    </location>
</feature>
<feature type="compositionally biased region" description="Low complexity" evidence="1">
    <location>
        <begin position="24"/>
        <end position="42"/>
    </location>
</feature>
<feature type="compositionally biased region" description="Basic and acidic residues" evidence="1">
    <location>
        <begin position="94"/>
        <end position="127"/>
    </location>
</feature>
<feature type="compositionally biased region" description="Basic residues" evidence="1">
    <location>
        <begin position="318"/>
        <end position="332"/>
    </location>
</feature>
<feature type="region of interest" description="Disordered" evidence="1">
    <location>
        <begin position="254"/>
        <end position="471"/>
    </location>
</feature>
<feature type="compositionally biased region" description="Basic and acidic residues" evidence="1">
    <location>
        <begin position="628"/>
        <end position="640"/>
    </location>
</feature>
<feature type="compositionally biased region" description="Pro residues" evidence="1">
    <location>
        <begin position="291"/>
        <end position="305"/>
    </location>
</feature>
<feature type="compositionally biased region" description="Polar residues" evidence="1">
    <location>
        <begin position="367"/>
        <end position="378"/>
    </location>
</feature>
<feature type="compositionally biased region" description="Low complexity" evidence="1">
    <location>
        <begin position="433"/>
        <end position="448"/>
    </location>
</feature>
<keyword evidence="3" id="KW-1185">Reference proteome</keyword>
<comment type="caution">
    <text evidence="2">The sequence shown here is derived from an EMBL/GenBank/DDBJ whole genome shotgun (WGS) entry which is preliminary data.</text>
</comment>
<feature type="compositionally biased region" description="Basic and acidic residues" evidence="1">
    <location>
        <begin position="599"/>
        <end position="612"/>
    </location>
</feature>
<dbReference type="Proteomes" id="UP000279259">
    <property type="component" value="Unassembled WGS sequence"/>
</dbReference>
<feature type="compositionally biased region" description="Basic and acidic residues" evidence="1">
    <location>
        <begin position="148"/>
        <end position="162"/>
    </location>
</feature>
<feature type="compositionally biased region" description="Pro residues" evidence="1">
    <location>
        <begin position="501"/>
        <end position="514"/>
    </location>
</feature>
<reference evidence="2 3" key="1">
    <citation type="submission" date="2018-11" db="EMBL/GenBank/DDBJ databases">
        <title>Genome sequence of Saitozyma podzolica DSM 27192.</title>
        <authorList>
            <person name="Aliyu H."/>
            <person name="Gorte O."/>
            <person name="Ochsenreither K."/>
        </authorList>
    </citation>
    <scope>NUCLEOTIDE SEQUENCE [LARGE SCALE GENOMIC DNA]</scope>
    <source>
        <strain evidence="2 3">DSM 27192</strain>
    </source>
</reference>
<evidence type="ECO:0000256" key="1">
    <source>
        <dbReference type="SAM" id="MobiDB-lite"/>
    </source>
</evidence>
<evidence type="ECO:0000313" key="2">
    <source>
        <dbReference type="EMBL" id="RSH89565.1"/>
    </source>
</evidence>
<name>A0A427YEG8_9TREE</name>
<dbReference type="AlphaFoldDB" id="A0A427YEG8"/>
<gene>
    <name evidence="2" type="ORF">EHS25_002116</name>
</gene>
<sequence length="673" mass="73167">MTHSNGGPPLLRKGSLGKSKTPQRSNSLSSRFRLLSFSTSRLPDTAYSDENTLRREEGAAGAAANFRSRASRSTISLRLGTARNPFTRRLSQKSSDREKVHESSRDNEKGREKEKQKETQMEKESRPDTPPSPLTRHRTLPRPPLSKPESESESRSRSKPDPRPNLSVSAVREDATARLERWLSKYSHIQLDINPEYAETQEEWWEQAMEPDWRYTKLARECILGARCVGTFDPLDGLTAAAMWAMVVPPTYSNSDNVHGQHDHDHDQQSRSQLQPNAHLTPRIIITPTPSDFPSPPSPPSPPPASAVAVAPAAGKYSHTHTRSQSHSHSHSQPHSPSDPHSRSHPSVTGSPFTILASPVQSYYLPPQSQLPTSTKTMPTPRIPSQAEIPVPSYPSPGSRSVSSQPGGASVSSHTRGHLRPGKRGKNGLPSSAAGHTTPTGANGTTHTDAVGGTSSSDPGLAGIGSGRGRAGVAAGGVGVGIVDGAGVQVGVGDQRYHPTAPLPPSTPYLPSPQHPKAFPSPELYSLKRDRSEVRVEERQQDHEGHGHDGHGQGGGGGGHGQRHGQGHSRSVSMPHHRMHRKDITVTAADDALTPINETPERTPEWPERRGTSLDWEPARPATPYRSPKRDVGDGRKMAEKSTQTRPRTPMRQAESQASQVSRYRYRNRGTPI</sequence>
<feature type="compositionally biased region" description="Basic residues" evidence="1">
    <location>
        <begin position="664"/>
        <end position="673"/>
    </location>
</feature>
<protein>
    <submittedName>
        <fullName evidence="2">Uncharacterized protein</fullName>
    </submittedName>
</protein>
<feature type="region of interest" description="Disordered" evidence="1">
    <location>
        <begin position="493"/>
        <end position="673"/>
    </location>
</feature>
<feature type="region of interest" description="Disordered" evidence="1">
    <location>
        <begin position="1"/>
        <end position="171"/>
    </location>
</feature>
<feature type="compositionally biased region" description="Basic and acidic residues" evidence="1">
    <location>
        <begin position="259"/>
        <end position="269"/>
    </location>
</feature>
<feature type="compositionally biased region" description="Gly residues" evidence="1">
    <location>
        <begin position="462"/>
        <end position="471"/>
    </location>
</feature>
<accession>A0A427YEG8</accession>
<feature type="compositionally biased region" description="Low complexity" evidence="1">
    <location>
        <begin position="59"/>
        <end position="73"/>
    </location>
</feature>
<dbReference type="OrthoDB" id="10584038at2759"/>
<dbReference type="EMBL" id="RSCD01000013">
    <property type="protein sequence ID" value="RSH89565.1"/>
    <property type="molecule type" value="Genomic_DNA"/>
</dbReference>
<feature type="compositionally biased region" description="Basic and acidic residues" evidence="1">
    <location>
        <begin position="526"/>
        <end position="551"/>
    </location>
</feature>
<organism evidence="2 3">
    <name type="scientific">Saitozyma podzolica</name>
    <dbReference type="NCBI Taxonomy" id="1890683"/>
    <lineage>
        <taxon>Eukaryota</taxon>
        <taxon>Fungi</taxon>
        <taxon>Dikarya</taxon>
        <taxon>Basidiomycota</taxon>
        <taxon>Agaricomycotina</taxon>
        <taxon>Tremellomycetes</taxon>
        <taxon>Tremellales</taxon>
        <taxon>Trimorphomycetaceae</taxon>
        <taxon>Saitozyma</taxon>
    </lineage>
</organism>
<evidence type="ECO:0000313" key="3">
    <source>
        <dbReference type="Proteomes" id="UP000279259"/>
    </source>
</evidence>
<proteinExistence type="predicted"/>